<dbReference type="PANTHER" id="PTHR44688:SF16">
    <property type="entry name" value="DNA-BINDING TRANSCRIPTIONAL ACTIVATOR DEVR_DOSR"/>
    <property type="match status" value="1"/>
</dbReference>
<feature type="transmembrane region" description="Helical" evidence="4">
    <location>
        <begin position="278"/>
        <end position="296"/>
    </location>
</feature>
<dbReference type="CDD" id="cd06170">
    <property type="entry name" value="LuxR_C_like"/>
    <property type="match status" value="1"/>
</dbReference>
<dbReference type="PROSITE" id="PS50043">
    <property type="entry name" value="HTH_LUXR_2"/>
    <property type="match status" value="1"/>
</dbReference>
<keyword evidence="7" id="KW-1185">Reference proteome</keyword>
<reference evidence="6 7" key="1">
    <citation type="submission" date="2024-01" db="EMBL/GenBank/DDBJ databases">
        <title>novel species in genus Adlercreutzia.</title>
        <authorList>
            <person name="Liu X."/>
        </authorList>
    </citation>
    <scope>NUCLEOTIDE SEQUENCE [LARGE SCALE GENOMIC DNA]</scope>
    <source>
        <strain evidence="6 7">R22</strain>
    </source>
</reference>
<feature type="transmembrane region" description="Helical" evidence="4">
    <location>
        <begin position="177"/>
        <end position="197"/>
    </location>
</feature>
<feature type="transmembrane region" description="Helical" evidence="4">
    <location>
        <begin position="368"/>
        <end position="388"/>
    </location>
</feature>
<keyword evidence="4" id="KW-1133">Transmembrane helix</keyword>
<dbReference type="EMBL" id="JAYMFH010000001">
    <property type="protein sequence ID" value="MEC4294069.1"/>
    <property type="molecule type" value="Genomic_DNA"/>
</dbReference>
<evidence type="ECO:0000313" key="7">
    <source>
        <dbReference type="Proteomes" id="UP001343724"/>
    </source>
</evidence>
<dbReference type="InterPro" id="IPR000792">
    <property type="entry name" value="Tscrpt_reg_LuxR_C"/>
</dbReference>
<gene>
    <name evidence="6" type="ORF">VJ920_01935</name>
</gene>
<dbReference type="SUPFAM" id="SSF46894">
    <property type="entry name" value="C-terminal effector domain of the bipartite response regulators"/>
    <property type="match status" value="1"/>
</dbReference>
<protein>
    <submittedName>
        <fullName evidence="6">Helix-turn-helix transcriptional regulator</fullName>
    </submittedName>
</protein>
<keyword evidence="2" id="KW-0238">DNA-binding</keyword>
<feature type="transmembrane region" description="Helical" evidence="4">
    <location>
        <begin position="12"/>
        <end position="38"/>
    </location>
</feature>
<dbReference type="PRINTS" id="PR00038">
    <property type="entry name" value="HTHLUXR"/>
</dbReference>
<feature type="transmembrane region" description="Helical" evidence="4">
    <location>
        <begin position="302"/>
        <end position="326"/>
    </location>
</feature>
<dbReference type="SMART" id="SM00421">
    <property type="entry name" value="HTH_LUXR"/>
    <property type="match status" value="1"/>
</dbReference>
<feature type="transmembrane region" description="Helical" evidence="4">
    <location>
        <begin position="58"/>
        <end position="80"/>
    </location>
</feature>
<feature type="transmembrane region" description="Helical" evidence="4">
    <location>
        <begin position="145"/>
        <end position="165"/>
    </location>
</feature>
<dbReference type="Gene3D" id="1.10.10.10">
    <property type="entry name" value="Winged helix-like DNA-binding domain superfamily/Winged helix DNA-binding domain"/>
    <property type="match status" value="1"/>
</dbReference>
<organism evidence="6 7">
    <name type="scientific">Adlercreutzia shanghongiae</name>
    <dbReference type="NCBI Taxonomy" id="3111773"/>
    <lineage>
        <taxon>Bacteria</taxon>
        <taxon>Bacillati</taxon>
        <taxon>Actinomycetota</taxon>
        <taxon>Coriobacteriia</taxon>
        <taxon>Eggerthellales</taxon>
        <taxon>Eggerthellaceae</taxon>
        <taxon>Adlercreutzia</taxon>
    </lineage>
</organism>
<evidence type="ECO:0000259" key="5">
    <source>
        <dbReference type="PROSITE" id="PS50043"/>
    </source>
</evidence>
<keyword evidence="4" id="KW-0812">Transmembrane</keyword>
<evidence type="ECO:0000313" key="6">
    <source>
        <dbReference type="EMBL" id="MEC4294069.1"/>
    </source>
</evidence>
<feature type="transmembrane region" description="Helical" evidence="4">
    <location>
        <begin position="112"/>
        <end position="133"/>
    </location>
</feature>
<dbReference type="Pfam" id="PF00196">
    <property type="entry name" value="GerE"/>
    <property type="match status" value="1"/>
</dbReference>
<dbReference type="InterPro" id="IPR016032">
    <property type="entry name" value="Sig_transdc_resp-reg_C-effctor"/>
</dbReference>
<proteinExistence type="predicted"/>
<dbReference type="RefSeq" id="WP_326441338.1">
    <property type="nucleotide sequence ID" value="NZ_JAYMFH010000001.1"/>
</dbReference>
<dbReference type="PANTHER" id="PTHR44688">
    <property type="entry name" value="DNA-BINDING TRANSCRIPTIONAL ACTIVATOR DEVR_DOSR"/>
    <property type="match status" value="1"/>
</dbReference>
<keyword evidence="3" id="KW-0804">Transcription</keyword>
<name>A0ABU6IX14_9ACTN</name>
<feature type="domain" description="HTH luxR-type" evidence="5">
    <location>
        <begin position="420"/>
        <end position="484"/>
    </location>
</feature>
<comment type="caution">
    <text evidence="6">The sequence shown here is derived from an EMBL/GenBank/DDBJ whole genome shotgun (WGS) entry which is preliminary data.</text>
</comment>
<evidence type="ECO:0000256" key="1">
    <source>
        <dbReference type="ARBA" id="ARBA00023015"/>
    </source>
</evidence>
<sequence length="484" mass="52749">MSRETEERSAQGAAGSLLAALGRTPLIAAAIGTYFAWWNLYHDEGFLFLPNYFNQVESCVACYLGALLACVIVAVLRVSWRRNIRGWITGLAIAQGVLSLLFYGAVFLHEAALVIIAQLLISASFFVMLFFLVRALASLPLSQAGVLIALSVGLYGLLESLVWAITMAAPFLSLRMALHLLLLGGGLLLAWNAPGCGDAGPVAKTPDDAGCFRIPAPLVLHVGAYWFVFGMTHALASGVIPIGHDKLLPCYLGSVAASLVFYFVFARGDRTERIWPRVRAAIFPLTMLSFLLLPFANSGFTFISIGFAQCAMDTYLAFYLLATLAVARKIGWGFMRTAIAAVLLAVPFIMCGVVAGDVLKVSLPLNALFYNVLTVLAFALLVAGTFWVGDDRRAGLVWGLEKKLSPKRFEDEETAKRCAQAAEKFDLTKREGEILLFLAQGMNAAAIAETEVISLNTARTHIARIHRKMNVHNQQELLRRLKEL</sequence>
<evidence type="ECO:0000256" key="4">
    <source>
        <dbReference type="SAM" id="Phobius"/>
    </source>
</evidence>
<feature type="transmembrane region" description="Helical" evidence="4">
    <location>
        <begin position="246"/>
        <end position="266"/>
    </location>
</feature>
<dbReference type="Proteomes" id="UP001343724">
    <property type="component" value="Unassembled WGS sequence"/>
</dbReference>
<feature type="transmembrane region" description="Helical" evidence="4">
    <location>
        <begin position="218"/>
        <end position="240"/>
    </location>
</feature>
<dbReference type="InterPro" id="IPR036388">
    <property type="entry name" value="WH-like_DNA-bd_sf"/>
</dbReference>
<evidence type="ECO:0000256" key="3">
    <source>
        <dbReference type="ARBA" id="ARBA00023163"/>
    </source>
</evidence>
<keyword evidence="1" id="KW-0805">Transcription regulation</keyword>
<keyword evidence="4" id="KW-0472">Membrane</keyword>
<accession>A0ABU6IX14</accession>
<feature type="transmembrane region" description="Helical" evidence="4">
    <location>
        <begin position="338"/>
        <end position="356"/>
    </location>
</feature>
<evidence type="ECO:0000256" key="2">
    <source>
        <dbReference type="ARBA" id="ARBA00023125"/>
    </source>
</evidence>
<feature type="transmembrane region" description="Helical" evidence="4">
    <location>
        <begin position="87"/>
        <end position="106"/>
    </location>
</feature>